<evidence type="ECO:0000313" key="1">
    <source>
        <dbReference type="EMBL" id="QQP86920.1"/>
    </source>
</evidence>
<evidence type="ECO:0000313" key="2">
    <source>
        <dbReference type="Proteomes" id="UP000595278"/>
    </source>
</evidence>
<dbReference type="KEGG" id="eaz:JHT90_06660"/>
<dbReference type="RefSeq" id="WP_201095412.1">
    <property type="nucleotide sequence ID" value="NZ_CP067393.1"/>
</dbReference>
<proteinExistence type="predicted"/>
<reference evidence="1 2" key="1">
    <citation type="submission" date="2021-01" db="EMBL/GenBank/DDBJ databases">
        <title>Entomomonas sp. F2A isolated from a house cricket (Acheta domesticus).</title>
        <authorList>
            <person name="Spergser J."/>
            <person name="Busse H.-J."/>
        </authorList>
    </citation>
    <scope>NUCLEOTIDE SEQUENCE [LARGE SCALE GENOMIC DNA]</scope>
    <source>
        <strain evidence="1 2">F2A</strain>
    </source>
</reference>
<organism evidence="1 2">
    <name type="scientific">Entomomonas asaccharolytica</name>
    <dbReference type="NCBI Taxonomy" id="2785331"/>
    <lineage>
        <taxon>Bacteria</taxon>
        <taxon>Pseudomonadati</taxon>
        <taxon>Pseudomonadota</taxon>
        <taxon>Gammaproteobacteria</taxon>
        <taxon>Pseudomonadales</taxon>
        <taxon>Pseudomonadaceae</taxon>
        <taxon>Entomomonas</taxon>
    </lineage>
</organism>
<keyword evidence="2" id="KW-1185">Reference proteome</keyword>
<gene>
    <name evidence="1" type="ORF">JHT90_06660</name>
</gene>
<accession>A0A974NHX4</accession>
<dbReference type="AlphaFoldDB" id="A0A974NHX4"/>
<dbReference type="EMBL" id="CP067393">
    <property type="protein sequence ID" value="QQP86920.1"/>
    <property type="molecule type" value="Genomic_DNA"/>
</dbReference>
<dbReference type="Proteomes" id="UP000595278">
    <property type="component" value="Chromosome"/>
</dbReference>
<sequence length="78" mass="9488">MDKKIQETLKELITAKQKTYELENKLRELCLPYYEFETLDDWGGWDSLIDDIWIEGNENPFLEFDKAIKFAIKKYYEE</sequence>
<name>A0A974NHX4_9GAMM</name>
<protein>
    <submittedName>
        <fullName evidence="1">Uncharacterized protein</fullName>
    </submittedName>
</protein>